<dbReference type="AlphaFoldDB" id="A0A0D2LG89"/>
<dbReference type="EMBL" id="KN817527">
    <property type="protein sequence ID" value="KJA26622.1"/>
    <property type="molecule type" value="Genomic_DNA"/>
</dbReference>
<reference evidence="3" key="1">
    <citation type="submission" date="2014-04" db="EMBL/GenBank/DDBJ databases">
        <title>Evolutionary Origins and Diversification of the Mycorrhizal Mutualists.</title>
        <authorList>
            <consortium name="DOE Joint Genome Institute"/>
            <consortium name="Mycorrhizal Genomics Consortium"/>
            <person name="Kohler A."/>
            <person name="Kuo A."/>
            <person name="Nagy L.G."/>
            <person name="Floudas D."/>
            <person name="Copeland A."/>
            <person name="Barry K.W."/>
            <person name="Cichocki N."/>
            <person name="Veneault-Fourrey C."/>
            <person name="LaButti K."/>
            <person name="Lindquist E.A."/>
            <person name="Lipzen A."/>
            <person name="Lundell T."/>
            <person name="Morin E."/>
            <person name="Murat C."/>
            <person name="Riley R."/>
            <person name="Ohm R."/>
            <person name="Sun H."/>
            <person name="Tunlid A."/>
            <person name="Henrissat B."/>
            <person name="Grigoriev I.V."/>
            <person name="Hibbett D.S."/>
            <person name="Martin F."/>
        </authorList>
    </citation>
    <scope>NUCLEOTIDE SEQUENCE [LARGE SCALE GENOMIC DNA]</scope>
    <source>
        <strain evidence="3">FD-334 SS-4</strain>
    </source>
</reference>
<proteinExistence type="predicted"/>
<dbReference type="Proteomes" id="UP000054270">
    <property type="component" value="Unassembled WGS sequence"/>
</dbReference>
<accession>A0A0D2LG89</accession>
<organism evidence="2 3">
    <name type="scientific">Hypholoma sublateritium (strain FD-334 SS-4)</name>
    <dbReference type="NCBI Taxonomy" id="945553"/>
    <lineage>
        <taxon>Eukaryota</taxon>
        <taxon>Fungi</taxon>
        <taxon>Dikarya</taxon>
        <taxon>Basidiomycota</taxon>
        <taxon>Agaricomycotina</taxon>
        <taxon>Agaricomycetes</taxon>
        <taxon>Agaricomycetidae</taxon>
        <taxon>Agaricales</taxon>
        <taxon>Agaricineae</taxon>
        <taxon>Strophariaceae</taxon>
        <taxon>Hypholoma</taxon>
    </lineage>
</organism>
<feature type="region of interest" description="Disordered" evidence="1">
    <location>
        <begin position="1"/>
        <end position="59"/>
    </location>
</feature>
<protein>
    <submittedName>
        <fullName evidence="2">Uncharacterized protein</fullName>
    </submittedName>
</protein>
<evidence type="ECO:0000313" key="3">
    <source>
        <dbReference type="Proteomes" id="UP000054270"/>
    </source>
</evidence>
<evidence type="ECO:0000313" key="2">
    <source>
        <dbReference type="EMBL" id="KJA26622.1"/>
    </source>
</evidence>
<name>A0A0D2LG89_HYPSF</name>
<gene>
    <name evidence="2" type="ORF">HYPSUDRAFT_36331</name>
</gene>
<sequence length="140" mass="15351">MLDIGHAQHGQRDDRAARAPAALTQRGNGKRKATDELDAPQAAKRLRLEPSARPMDNIAATPPAEDVASRLGNFHQKTTKPAFRLIIPPETATGGEGLRSILDGAPAFMTHKMEKHGALTMRHTVLARDDHARRKRKVDN</sequence>
<keyword evidence="3" id="KW-1185">Reference proteome</keyword>
<evidence type="ECO:0000256" key="1">
    <source>
        <dbReference type="SAM" id="MobiDB-lite"/>
    </source>
</evidence>